<gene>
    <name evidence="1" type="ORF">NPIL_319231</name>
</gene>
<reference evidence="1" key="1">
    <citation type="submission" date="2020-08" db="EMBL/GenBank/DDBJ databases">
        <title>Multicomponent nature underlies the extraordinary mechanical properties of spider dragline silk.</title>
        <authorList>
            <person name="Kono N."/>
            <person name="Nakamura H."/>
            <person name="Mori M."/>
            <person name="Yoshida Y."/>
            <person name="Ohtoshi R."/>
            <person name="Malay A.D."/>
            <person name="Moran D.A.P."/>
            <person name="Tomita M."/>
            <person name="Numata K."/>
            <person name="Arakawa K."/>
        </authorList>
    </citation>
    <scope>NUCLEOTIDE SEQUENCE</scope>
</reference>
<dbReference type="Proteomes" id="UP000887013">
    <property type="component" value="Unassembled WGS sequence"/>
</dbReference>
<sequence>MFNNGVRLPAAKTVHGIVTDEWKMYKICAKLVLKVLTPDHKDIRAAIQRKCWIVSQVTQAFSKESLSYPKFGCFYTMLRFNDRVPPNGTSQTHLYQRILR</sequence>
<accession>A0A8X6MMT8</accession>
<dbReference type="EMBL" id="BMAW01000350">
    <property type="protein sequence ID" value="GFS68573.1"/>
    <property type="molecule type" value="Genomic_DNA"/>
</dbReference>
<name>A0A8X6MMT8_NEPPI</name>
<keyword evidence="2" id="KW-1185">Reference proteome</keyword>
<dbReference type="AlphaFoldDB" id="A0A8X6MMT8"/>
<comment type="caution">
    <text evidence="1">The sequence shown here is derived from an EMBL/GenBank/DDBJ whole genome shotgun (WGS) entry which is preliminary data.</text>
</comment>
<evidence type="ECO:0000313" key="1">
    <source>
        <dbReference type="EMBL" id="GFS68573.1"/>
    </source>
</evidence>
<organism evidence="1 2">
    <name type="scientific">Nephila pilipes</name>
    <name type="common">Giant wood spider</name>
    <name type="synonym">Nephila maculata</name>
    <dbReference type="NCBI Taxonomy" id="299642"/>
    <lineage>
        <taxon>Eukaryota</taxon>
        <taxon>Metazoa</taxon>
        <taxon>Ecdysozoa</taxon>
        <taxon>Arthropoda</taxon>
        <taxon>Chelicerata</taxon>
        <taxon>Arachnida</taxon>
        <taxon>Araneae</taxon>
        <taxon>Araneomorphae</taxon>
        <taxon>Entelegynae</taxon>
        <taxon>Araneoidea</taxon>
        <taxon>Nephilidae</taxon>
        <taxon>Nephila</taxon>
    </lineage>
</organism>
<proteinExistence type="predicted"/>
<protein>
    <submittedName>
        <fullName evidence="1">Uncharacterized protein</fullName>
    </submittedName>
</protein>
<evidence type="ECO:0000313" key="2">
    <source>
        <dbReference type="Proteomes" id="UP000887013"/>
    </source>
</evidence>